<dbReference type="InterPro" id="IPR015797">
    <property type="entry name" value="NUDIX_hydrolase-like_dom_sf"/>
</dbReference>
<evidence type="ECO:0000313" key="6">
    <source>
        <dbReference type="Proteomes" id="UP001165275"/>
    </source>
</evidence>
<dbReference type="InterPro" id="IPR000086">
    <property type="entry name" value="NUDIX_hydrolase_dom"/>
</dbReference>
<protein>
    <submittedName>
        <fullName evidence="5">NUDIX domain-containing protein</fullName>
    </submittedName>
</protein>
<feature type="domain" description="Nudix hydrolase" evidence="4">
    <location>
        <begin position="6"/>
        <end position="151"/>
    </location>
</feature>
<reference evidence="5" key="1">
    <citation type="submission" date="2021-04" db="EMBL/GenBank/DDBJ databases">
        <title>Genome sequence of Serratia sp. arafor3.</title>
        <authorList>
            <person name="Besaury L."/>
        </authorList>
    </citation>
    <scope>NUCLEOTIDE SEQUENCE</scope>
    <source>
        <strain evidence="5">Arafor3</strain>
    </source>
</reference>
<dbReference type="Proteomes" id="UP001165275">
    <property type="component" value="Unassembled WGS sequence"/>
</dbReference>
<dbReference type="EMBL" id="JAGQDC010000008">
    <property type="protein sequence ID" value="MCL1029773.1"/>
    <property type="molecule type" value="Genomic_DNA"/>
</dbReference>
<gene>
    <name evidence="5" type="ORF">KAJ71_12180</name>
</gene>
<sequence>MLREGVKHFTASAIILDEHDRILMHFHKKLQIWLYPGGHIEENEEPQEALLREVFEEVGVTPTIISCQIQGHKSLDLDPASVAELPVPLTLLCEKIPEKTGGCHWHMDMIYLCMLPADLIKVEGEFKWLTVSEIEALPTPREFPSLIRRAILVKKSYSNI</sequence>
<accession>A0ABT0KDZ2</accession>
<name>A0ABT0KDZ2_9GAMM</name>
<dbReference type="InterPro" id="IPR020084">
    <property type="entry name" value="NUDIX_hydrolase_CS"/>
</dbReference>
<organism evidence="5 6">
    <name type="scientific">Serratia silvae</name>
    <dbReference type="NCBI Taxonomy" id="2824122"/>
    <lineage>
        <taxon>Bacteria</taxon>
        <taxon>Pseudomonadati</taxon>
        <taxon>Pseudomonadota</taxon>
        <taxon>Gammaproteobacteria</taxon>
        <taxon>Enterobacterales</taxon>
        <taxon>Yersiniaceae</taxon>
        <taxon>Serratia</taxon>
    </lineage>
</organism>
<evidence type="ECO:0000313" key="5">
    <source>
        <dbReference type="EMBL" id="MCL1029773.1"/>
    </source>
</evidence>
<keyword evidence="2 3" id="KW-0378">Hydrolase</keyword>
<dbReference type="PANTHER" id="PTHR43736">
    <property type="entry name" value="ADP-RIBOSE PYROPHOSPHATASE"/>
    <property type="match status" value="1"/>
</dbReference>
<evidence type="ECO:0000256" key="1">
    <source>
        <dbReference type="ARBA" id="ARBA00001946"/>
    </source>
</evidence>
<dbReference type="PANTHER" id="PTHR43736:SF1">
    <property type="entry name" value="DIHYDRONEOPTERIN TRIPHOSPHATE DIPHOSPHATASE"/>
    <property type="match status" value="1"/>
</dbReference>
<dbReference type="RefSeq" id="WP_248945979.1">
    <property type="nucleotide sequence ID" value="NZ_CBCSGY010000003.1"/>
</dbReference>
<evidence type="ECO:0000259" key="4">
    <source>
        <dbReference type="PROSITE" id="PS51462"/>
    </source>
</evidence>
<dbReference type="PROSITE" id="PS00893">
    <property type="entry name" value="NUDIX_BOX"/>
    <property type="match status" value="1"/>
</dbReference>
<dbReference type="Pfam" id="PF00293">
    <property type="entry name" value="NUDIX"/>
    <property type="match status" value="1"/>
</dbReference>
<dbReference type="CDD" id="cd03674">
    <property type="entry name" value="NUDIX_Hydrolase"/>
    <property type="match status" value="1"/>
</dbReference>
<comment type="caution">
    <text evidence="5">The sequence shown here is derived from an EMBL/GenBank/DDBJ whole genome shotgun (WGS) entry which is preliminary data.</text>
</comment>
<comment type="cofactor">
    <cofactor evidence="1">
        <name>Mg(2+)</name>
        <dbReference type="ChEBI" id="CHEBI:18420"/>
    </cofactor>
</comment>
<keyword evidence="6" id="KW-1185">Reference proteome</keyword>
<comment type="similarity">
    <text evidence="3">Belongs to the Nudix hydrolase family.</text>
</comment>
<evidence type="ECO:0000256" key="2">
    <source>
        <dbReference type="ARBA" id="ARBA00022801"/>
    </source>
</evidence>
<evidence type="ECO:0000256" key="3">
    <source>
        <dbReference type="RuleBase" id="RU003476"/>
    </source>
</evidence>
<dbReference type="PROSITE" id="PS51462">
    <property type="entry name" value="NUDIX"/>
    <property type="match status" value="1"/>
</dbReference>
<dbReference type="PRINTS" id="PR00502">
    <property type="entry name" value="NUDIXFAMILY"/>
</dbReference>
<dbReference type="InterPro" id="IPR020476">
    <property type="entry name" value="Nudix_hydrolase"/>
</dbReference>
<proteinExistence type="inferred from homology"/>
<dbReference type="SUPFAM" id="SSF55811">
    <property type="entry name" value="Nudix"/>
    <property type="match status" value="1"/>
</dbReference>
<dbReference type="Gene3D" id="3.90.79.10">
    <property type="entry name" value="Nucleoside Triphosphate Pyrophosphohydrolase"/>
    <property type="match status" value="1"/>
</dbReference>